<organism evidence="3">
    <name type="scientific">Oceaniferula spumae</name>
    <dbReference type="NCBI Taxonomy" id="2979115"/>
    <lineage>
        <taxon>Bacteria</taxon>
        <taxon>Pseudomonadati</taxon>
        <taxon>Verrucomicrobiota</taxon>
        <taxon>Verrucomicrobiia</taxon>
        <taxon>Verrucomicrobiales</taxon>
        <taxon>Verrucomicrobiaceae</taxon>
        <taxon>Oceaniferula</taxon>
    </lineage>
</organism>
<dbReference type="InterPro" id="IPR016130">
    <property type="entry name" value="Tyr_Pase_AS"/>
</dbReference>
<gene>
    <name evidence="3" type="ORF">NT6N_17170</name>
</gene>
<dbReference type="Pfam" id="PF22785">
    <property type="entry name" value="Tc-R-P"/>
    <property type="match status" value="1"/>
</dbReference>
<dbReference type="SMART" id="SM00404">
    <property type="entry name" value="PTPc_motif"/>
    <property type="match status" value="1"/>
</dbReference>
<feature type="domain" description="Tyrosine specific protein phosphatases" evidence="2">
    <location>
        <begin position="87"/>
        <end position="153"/>
    </location>
</feature>
<dbReference type="GO" id="GO:0004725">
    <property type="term" value="F:protein tyrosine phosphatase activity"/>
    <property type="evidence" value="ECO:0007669"/>
    <property type="project" value="InterPro"/>
</dbReference>
<dbReference type="InterPro" id="IPR029021">
    <property type="entry name" value="Prot-tyrosine_phosphatase-like"/>
</dbReference>
<dbReference type="PROSITE" id="PS00383">
    <property type="entry name" value="TYR_PHOSPHATASE_1"/>
    <property type="match status" value="1"/>
</dbReference>
<dbReference type="SUPFAM" id="SSF52799">
    <property type="entry name" value="(Phosphotyrosine protein) phosphatases II"/>
    <property type="match status" value="1"/>
</dbReference>
<dbReference type="KEGG" id="osu:NT6N_17170"/>
<dbReference type="InterPro" id="IPR003595">
    <property type="entry name" value="Tyr_Pase_cat"/>
</dbReference>
<feature type="domain" description="Tyrosine-protein phosphatase" evidence="1">
    <location>
        <begin position="9"/>
        <end position="118"/>
    </location>
</feature>
<proteinExistence type="predicted"/>
<dbReference type="InterPro" id="IPR000387">
    <property type="entry name" value="Tyr_Pase_dom"/>
</dbReference>
<evidence type="ECO:0000313" key="3">
    <source>
        <dbReference type="EMBL" id="BDS06677.1"/>
    </source>
</evidence>
<evidence type="ECO:0000259" key="2">
    <source>
        <dbReference type="PROSITE" id="PS50056"/>
    </source>
</evidence>
<dbReference type="InterPro" id="IPR050561">
    <property type="entry name" value="PTP"/>
</dbReference>
<dbReference type="PROSITE" id="PS50055">
    <property type="entry name" value="TYR_PHOSPHATASE_PTP"/>
    <property type="match status" value="1"/>
</dbReference>
<dbReference type="AlphaFoldDB" id="A0AAT9FL68"/>
<protein>
    <recommendedName>
        <fullName evidence="4">Tyrosine specific protein phosphatases domain-containing protein</fullName>
    </recommendedName>
</protein>
<reference evidence="3" key="1">
    <citation type="submission" date="2024-07" db="EMBL/GenBank/DDBJ databases">
        <title>Complete genome sequence of Verrucomicrobiaceae bacterium NT6N.</title>
        <authorList>
            <person name="Huang C."/>
            <person name="Takami H."/>
            <person name="Hamasaki K."/>
        </authorList>
    </citation>
    <scope>NUCLEOTIDE SEQUENCE</scope>
    <source>
        <strain evidence="3">NT6N</strain>
    </source>
</reference>
<dbReference type="InterPro" id="IPR000242">
    <property type="entry name" value="PTP_cat"/>
</dbReference>
<accession>A0AAT9FL68</accession>
<dbReference type="EMBL" id="AP026866">
    <property type="protein sequence ID" value="BDS06677.1"/>
    <property type="molecule type" value="Genomic_DNA"/>
</dbReference>
<dbReference type="PROSITE" id="PS50056">
    <property type="entry name" value="TYR_PHOSPHATASE_2"/>
    <property type="match status" value="1"/>
</dbReference>
<name>A0AAT9FL68_9BACT</name>
<dbReference type="Gene3D" id="3.90.190.10">
    <property type="entry name" value="Protein tyrosine phosphatase superfamily"/>
    <property type="match status" value="1"/>
</dbReference>
<dbReference type="PANTHER" id="PTHR23339">
    <property type="entry name" value="TYROSINE SPECIFIC PROTEIN PHOSPHATASE AND DUAL SPECIFICITY PROTEIN PHOSPHATASE"/>
    <property type="match status" value="1"/>
</dbReference>
<evidence type="ECO:0000259" key="1">
    <source>
        <dbReference type="PROSITE" id="PS50055"/>
    </source>
</evidence>
<dbReference type="PRINTS" id="PR00700">
    <property type="entry name" value="PRTYPHPHTASE"/>
</dbReference>
<sequence length="169" mass="19491">MHMPIRPWYWPERGQPERTEPLTWIVKDVIAASWWPDPYVFDLFDEQGIKAVVNVCEFDNRQDVPSHLAYHFIHVPDYGVPTQEQIEHFLKLMDKHHAAGEPAVIHCVAGCGRTGQFIIAWCAKAGFIPEGMDPVDWIRSKRKCCLETGAQMECARRLTKKYRPAKSSD</sequence>
<evidence type="ECO:0008006" key="4">
    <source>
        <dbReference type="Google" id="ProtNLM"/>
    </source>
</evidence>